<protein>
    <submittedName>
        <fullName evidence="2">Phosphotransferase family enzyme</fullName>
    </submittedName>
</protein>
<feature type="domain" description="Protein kinase" evidence="1">
    <location>
        <begin position="29"/>
        <end position="323"/>
    </location>
</feature>
<dbReference type="GO" id="GO:0005524">
    <property type="term" value="F:ATP binding"/>
    <property type="evidence" value="ECO:0007669"/>
    <property type="project" value="InterPro"/>
</dbReference>
<organism evidence="2 3">
    <name type="scientific">Stackebrandtia albiflava</name>
    <dbReference type="NCBI Taxonomy" id="406432"/>
    <lineage>
        <taxon>Bacteria</taxon>
        <taxon>Bacillati</taxon>
        <taxon>Actinomycetota</taxon>
        <taxon>Actinomycetes</taxon>
        <taxon>Glycomycetales</taxon>
        <taxon>Glycomycetaceae</taxon>
        <taxon>Stackebrandtia</taxon>
    </lineage>
</organism>
<dbReference type="PROSITE" id="PS50011">
    <property type="entry name" value="PROTEIN_KINASE_DOM"/>
    <property type="match status" value="1"/>
</dbReference>
<evidence type="ECO:0000313" key="2">
    <source>
        <dbReference type="EMBL" id="TWJ14488.1"/>
    </source>
</evidence>
<gene>
    <name evidence="2" type="ORF">LX16_0172</name>
</gene>
<dbReference type="InterPro" id="IPR011009">
    <property type="entry name" value="Kinase-like_dom_sf"/>
</dbReference>
<keyword evidence="2" id="KW-0808">Transferase</keyword>
<evidence type="ECO:0000313" key="3">
    <source>
        <dbReference type="Proteomes" id="UP000321617"/>
    </source>
</evidence>
<dbReference type="InterPro" id="IPR000719">
    <property type="entry name" value="Prot_kinase_dom"/>
</dbReference>
<dbReference type="AlphaFoldDB" id="A0A562V9G9"/>
<accession>A0A562V9G9</accession>
<dbReference type="OrthoDB" id="4516319at2"/>
<dbReference type="EMBL" id="VLLL01000005">
    <property type="protein sequence ID" value="TWJ14488.1"/>
    <property type="molecule type" value="Genomic_DNA"/>
</dbReference>
<proteinExistence type="predicted"/>
<keyword evidence="3" id="KW-1185">Reference proteome</keyword>
<comment type="caution">
    <text evidence="2">The sequence shown here is derived from an EMBL/GenBank/DDBJ whole genome shotgun (WGS) entry which is preliminary data.</text>
</comment>
<dbReference type="Gene3D" id="1.10.510.10">
    <property type="entry name" value="Transferase(Phosphotransferase) domain 1"/>
    <property type="match status" value="1"/>
</dbReference>
<dbReference type="Pfam" id="PF01636">
    <property type="entry name" value="APH"/>
    <property type="match status" value="1"/>
</dbReference>
<sequence length="323" mass="34608">MISVSRRAAHHHVSRRLAAMSDTGIGTLLAEAEPLGTGIGGSTMRTDVDGVPLFVKLIRLTDVERRAGDGHTGNLFGLPPYCQYGVGSPGFNAWREPAAHDAATRWALAGETVGVPLTYHHRVVPFVGPAAKPENGPFDGHPAVAARIAALAAATHCVALFTEHLPETAVGWLAGRRDDQLPDAYRSLWTQLTDTVTSFGRHGLHHSDAHLGNVLTDGTRVYLTDFGLAQSTDFALDAEEVAFHGRHRHYDTDEVTTAVLVSLMRRLHGDVTGPLKGYAAGKPPADAPEWARGFVAPHAATALRVLRFVEAVVTAPTTPYPRP</sequence>
<name>A0A562V9G9_9ACTN</name>
<dbReference type="GO" id="GO:0004672">
    <property type="term" value="F:protein kinase activity"/>
    <property type="evidence" value="ECO:0007669"/>
    <property type="project" value="InterPro"/>
</dbReference>
<dbReference type="SUPFAM" id="SSF56112">
    <property type="entry name" value="Protein kinase-like (PK-like)"/>
    <property type="match status" value="1"/>
</dbReference>
<dbReference type="Proteomes" id="UP000321617">
    <property type="component" value="Unassembled WGS sequence"/>
</dbReference>
<evidence type="ECO:0000259" key="1">
    <source>
        <dbReference type="PROSITE" id="PS50011"/>
    </source>
</evidence>
<dbReference type="RefSeq" id="WP_158645441.1">
    <property type="nucleotide sequence ID" value="NZ_BAABIJ010000001.1"/>
</dbReference>
<dbReference type="InterPro" id="IPR002575">
    <property type="entry name" value="Aminoglycoside_PTrfase"/>
</dbReference>
<reference evidence="2 3" key="1">
    <citation type="journal article" date="2013" name="Stand. Genomic Sci.">
        <title>Genomic Encyclopedia of Type Strains, Phase I: The one thousand microbial genomes (KMG-I) project.</title>
        <authorList>
            <person name="Kyrpides N.C."/>
            <person name="Woyke T."/>
            <person name="Eisen J.A."/>
            <person name="Garrity G."/>
            <person name="Lilburn T.G."/>
            <person name="Beck B.J."/>
            <person name="Whitman W.B."/>
            <person name="Hugenholtz P."/>
            <person name="Klenk H.P."/>
        </authorList>
    </citation>
    <scope>NUCLEOTIDE SEQUENCE [LARGE SCALE GENOMIC DNA]</scope>
    <source>
        <strain evidence="2 3">DSM 45044</strain>
    </source>
</reference>